<dbReference type="Proteomes" id="UP000263900">
    <property type="component" value="Chromosome"/>
</dbReference>
<evidence type="ECO:0000313" key="9">
    <source>
        <dbReference type="Proteomes" id="UP000263900"/>
    </source>
</evidence>
<proteinExistence type="inferred from homology"/>
<evidence type="ECO:0000256" key="5">
    <source>
        <dbReference type="PIRSR" id="PIRSR606710-2"/>
    </source>
</evidence>
<dbReference type="InterPro" id="IPR051795">
    <property type="entry name" value="Glycosyl_Hydrlase_43"/>
</dbReference>
<accession>A0A3B7MZG4</accession>
<keyword evidence="3" id="KW-0326">Glycosidase</keyword>
<organism evidence="8 9">
    <name type="scientific">Paraflavitalea soli</name>
    <dbReference type="NCBI Taxonomy" id="2315862"/>
    <lineage>
        <taxon>Bacteria</taxon>
        <taxon>Pseudomonadati</taxon>
        <taxon>Bacteroidota</taxon>
        <taxon>Chitinophagia</taxon>
        <taxon>Chitinophagales</taxon>
        <taxon>Chitinophagaceae</taxon>
        <taxon>Paraflavitalea</taxon>
    </lineage>
</organism>
<dbReference type="PANTHER" id="PTHR42812">
    <property type="entry name" value="BETA-XYLOSIDASE"/>
    <property type="match status" value="1"/>
</dbReference>
<feature type="chain" id="PRO_5017809841" evidence="6">
    <location>
        <begin position="22"/>
        <end position="665"/>
    </location>
</feature>
<evidence type="ECO:0000256" key="1">
    <source>
        <dbReference type="ARBA" id="ARBA00009865"/>
    </source>
</evidence>
<dbReference type="GO" id="GO:0005975">
    <property type="term" value="P:carbohydrate metabolic process"/>
    <property type="evidence" value="ECO:0007669"/>
    <property type="project" value="InterPro"/>
</dbReference>
<dbReference type="Gene3D" id="2.60.120.260">
    <property type="entry name" value="Galactose-binding domain-like"/>
    <property type="match status" value="1"/>
</dbReference>
<name>A0A3B7MZG4_9BACT</name>
<feature type="active site" description="Proton acceptor" evidence="4">
    <location>
        <position position="61"/>
    </location>
</feature>
<dbReference type="EMBL" id="CP032157">
    <property type="protein sequence ID" value="AXY78609.1"/>
    <property type="molecule type" value="Genomic_DNA"/>
</dbReference>
<dbReference type="InterPro" id="IPR006710">
    <property type="entry name" value="Glyco_hydro_43"/>
</dbReference>
<feature type="active site" description="Proton donor" evidence="4">
    <location>
        <position position="222"/>
    </location>
</feature>
<evidence type="ECO:0000256" key="2">
    <source>
        <dbReference type="ARBA" id="ARBA00022801"/>
    </source>
</evidence>
<dbReference type="Pfam" id="PF17851">
    <property type="entry name" value="GH43_C2"/>
    <property type="match status" value="1"/>
</dbReference>
<sequence>MLRTIAIGLLCFVYTNLSLYAQPGAPNPGPRAAAAADADSLRFYGAVNTYINPVLPGDHPDPTLLKVGDDFYHCGSSFHFTPYLPIYHSKDLVHWKIIGRVLSPEKAAMVTDKPSNGVWQGAITYFYGSYWIYFSSGGQWFSKADLPTGPWTAPVRVTENPKTGPLGYDNSIFVDDDGKPYMVIKNGQKVNRLQALGRDGQLTDSVINLDWINAKLQYSWAEGPVMCKRNGYYYYFPAGDVSGGQYVLRASALTADSTKWERLGNFFKPSPDPANTFPRPNHIAAPVQLADGSWWTIGQSYQHHGKDDWSGMGRQTSLYQVIWENDRPWGMPPVSTPVVKPALTNNKTPWRSVHSDHFENDQLGDWWHFLTKGAAAGVSLTQRKGWARLTPDSGRTHLVQKETDHFYSVVTRLELNTKDSAVRGGIYLTNGNQRVFVRLFSELTTNRRIVLQLDTAIRSVPYPQGKTVWLKLERYEHQLSGYFSTDGKKWQAVGAPISAVPLDKVQPNYNSWVGTSVGLFAEGGLVDFDLFVCKDGFSLLPAIGNSNHYGIQTIHADGDQLVTNSSLHGGWLMISGVDLGAAGAAKAVEVMASSTKGGVLEILLDDLEQGERIAAVPVKAGKISSHVYRLRSASGKLSGQHDLFVRFPAGTSQDILLKSIRLLTR</sequence>
<feature type="domain" description="Beta-xylosidase C-terminal Concanavalin A-like" evidence="7">
    <location>
        <begin position="355"/>
        <end position="531"/>
    </location>
</feature>
<dbReference type="GO" id="GO:0004553">
    <property type="term" value="F:hydrolase activity, hydrolyzing O-glycosyl compounds"/>
    <property type="evidence" value="ECO:0007669"/>
    <property type="project" value="InterPro"/>
</dbReference>
<feature type="site" description="Important for catalytic activity, responsible for pKa modulation of the active site Glu and correct orientation of both the proton donor and substrate" evidence="5">
    <location>
        <position position="169"/>
    </location>
</feature>
<evidence type="ECO:0000256" key="3">
    <source>
        <dbReference type="ARBA" id="ARBA00023295"/>
    </source>
</evidence>
<feature type="signal peptide" evidence="6">
    <location>
        <begin position="1"/>
        <end position="21"/>
    </location>
</feature>
<dbReference type="InterPro" id="IPR041542">
    <property type="entry name" value="GH43_C2"/>
</dbReference>
<dbReference type="Pfam" id="PF04616">
    <property type="entry name" value="Glyco_hydro_43"/>
    <property type="match status" value="1"/>
</dbReference>
<keyword evidence="9" id="KW-1185">Reference proteome</keyword>
<protein>
    <submittedName>
        <fullName evidence="8">Glycoside hydrolase</fullName>
    </submittedName>
</protein>
<dbReference type="KEGG" id="pseg:D3H65_11665"/>
<dbReference type="PANTHER" id="PTHR42812:SF12">
    <property type="entry name" value="BETA-XYLOSIDASE-RELATED"/>
    <property type="match status" value="1"/>
</dbReference>
<keyword evidence="6" id="KW-0732">Signal</keyword>
<dbReference type="CDD" id="cd04084">
    <property type="entry name" value="CBM6_xylanase-like"/>
    <property type="match status" value="1"/>
</dbReference>
<evidence type="ECO:0000313" key="8">
    <source>
        <dbReference type="EMBL" id="AXY78609.1"/>
    </source>
</evidence>
<evidence type="ECO:0000256" key="6">
    <source>
        <dbReference type="SAM" id="SignalP"/>
    </source>
</evidence>
<dbReference type="SUPFAM" id="SSF49899">
    <property type="entry name" value="Concanavalin A-like lectins/glucanases"/>
    <property type="match status" value="1"/>
</dbReference>
<dbReference type="InterPro" id="IPR023296">
    <property type="entry name" value="Glyco_hydro_beta-prop_sf"/>
</dbReference>
<dbReference type="InterPro" id="IPR013320">
    <property type="entry name" value="ConA-like_dom_sf"/>
</dbReference>
<evidence type="ECO:0000256" key="4">
    <source>
        <dbReference type="PIRSR" id="PIRSR606710-1"/>
    </source>
</evidence>
<comment type="similarity">
    <text evidence="1">Belongs to the glycosyl hydrolase 43 family.</text>
</comment>
<keyword evidence="2 8" id="KW-0378">Hydrolase</keyword>
<dbReference type="SUPFAM" id="SSF75005">
    <property type="entry name" value="Arabinanase/levansucrase/invertase"/>
    <property type="match status" value="1"/>
</dbReference>
<evidence type="ECO:0000259" key="7">
    <source>
        <dbReference type="Pfam" id="PF17851"/>
    </source>
</evidence>
<gene>
    <name evidence="8" type="ORF">D3H65_11665</name>
</gene>
<dbReference type="Gene3D" id="2.60.120.200">
    <property type="match status" value="1"/>
</dbReference>
<dbReference type="Gene3D" id="2.115.10.20">
    <property type="entry name" value="Glycosyl hydrolase domain, family 43"/>
    <property type="match status" value="1"/>
</dbReference>
<dbReference type="AlphaFoldDB" id="A0A3B7MZG4"/>
<reference evidence="8 9" key="1">
    <citation type="submission" date="2018-09" db="EMBL/GenBank/DDBJ databases">
        <title>Genome sequencing of strain 6GH32-13.</title>
        <authorList>
            <person name="Weon H.-Y."/>
            <person name="Heo J."/>
            <person name="Kwon S.-W."/>
        </authorList>
    </citation>
    <scope>NUCLEOTIDE SEQUENCE [LARGE SCALE GENOMIC DNA]</scope>
    <source>
        <strain evidence="8 9">5GH32-13</strain>
    </source>
</reference>
<dbReference type="OrthoDB" id="9801455at2"/>